<dbReference type="Gene3D" id="4.10.410.10">
    <property type="entry name" value="Pancreatic trypsin inhibitor Kunitz domain"/>
    <property type="match status" value="1"/>
</dbReference>
<keyword evidence="4" id="KW-1185">Reference proteome</keyword>
<protein>
    <submittedName>
        <fullName evidence="5">BPTI/Kunitz inhibitor domain-containing protein</fullName>
    </submittedName>
</protein>
<evidence type="ECO:0000259" key="3">
    <source>
        <dbReference type="PROSITE" id="PS50279"/>
    </source>
</evidence>
<dbReference type="PROSITE" id="PS50279">
    <property type="entry name" value="BPTI_KUNITZ_2"/>
    <property type="match status" value="1"/>
</dbReference>
<sequence>MTRWYFEPVKKMCSKFLFSGCDGNDNNFLNEAECKTFCSTAPVRRPTYL</sequence>
<dbReference type="Pfam" id="PF00014">
    <property type="entry name" value="Kunitz_BPTI"/>
    <property type="match status" value="1"/>
</dbReference>
<name>A0A915IBZ4_ROMCU</name>
<dbReference type="InterPro" id="IPR020901">
    <property type="entry name" value="Prtase_inh_Kunz-CS"/>
</dbReference>
<dbReference type="PROSITE" id="PS00280">
    <property type="entry name" value="BPTI_KUNITZ_1"/>
    <property type="match status" value="1"/>
</dbReference>
<evidence type="ECO:0000256" key="1">
    <source>
        <dbReference type="ARBA" id="ARBA00023157"/>
    </source>
</evidence>
<dbReference type="InterPro" id="IPR051388">
    <property type="entry name" value="Serpin_venom_toxin"/>
</dbReference>
<organism evidence="4 5">
    <name type="scientific">Romanomermis culicivorax</name>
    <name type="common">Nematode worm</name>
    <dbReference type="NCBI Taxonomy" id="13658"/>
    <lineage>
        <taxon>Eukaryota</taxon>
        <taxon>Metazoa</taxon>
        <taxon>Ecdysozoa</taxon>
        <taxon>Nematoda</taxon>
        <taxon>Enoplea</taxon>
        <taxon>Dorylaimia</taxon>
        <taxon>Mermithida</taxon>
        <taxon>Mermithoidea</taxon>
        <taxon>Mermithidae</taxon>
        <taxon>Romanomermis</taxon>
    </lineage>
</organism>
<dbReference type="PANTHER" id="PTHR46751:SF1">
    <property type="entry name" value="WAP FOUR-DISULFIDE CORE DOMAIN PROTEIN 6A"/>
    <property type="match status" value="1"/>
</dbReference>
<dbReference type="Proteomes" id="UP000887565">
    <property type="component" value="Unplaced"/>
</dbReference>
<evidence type="ECO:0000256" key="2">
    <source>
        <dbReference type="ARBA" id="ARBA00038506"/>
    </source>
</evidence>
<dbReference type="SMART" id="SM00131">
    <property type="entry name" value="KU"/>
    <property type="match status" value="1"/>
</dbReference>
<comment type="similarity">
    <text evidence="2">Belongs to the venom Kunitz-type family. 03 (sub-Kunitz) subfamily.</text>
</comment>
<dbReference type="GO" id="GO:0004867">
    <property type="term" value="F:serine-type endopeptidase inhibitor activity"/>
    <property type="evidence" value="ECO:0007669"/>
    <property type="project" value="InterPro"/>
</dbReference>
<dbReference type="WBParaSite" id="nRc.2.0.1.t10771-RA">
    <property type="protein sequence ID" value="nRc.2.0.1.t10771-RA"/>
    <property type="gene ID" value="nRc.2.0.1.g10771"/>
</dbReference>
<keyword evidence="1" id="KW-1015">Disulfide bond</keyword>
<dbReference type="SUPFAM" id="SSF57362">
    <property type="entry name" value="BPTI-like"/>
    <property type="match status" value="1"/>
</dbReference>
<dbReference type="AlphaFoldDB" id="A0A915IBZ4"/>
<dbReference type="PANTHER" id="PTHR46751">
    <property type="entry name" value="EPPIN"/>
    <property type="match status" value="1"/>
</dbReference>
<proteinExistence type="inferred from homology"/>
<dbReference type="GO" id="GO:0005615">
    <property type="term" value="C:extracellular space"/>
    <property type="evidence" value="ECO:0007669"/>
    <property type="project" value="TreeGrafter"/>
</dbReference>
<dbReference type="InterPro" id="IPR002223">
    <property type="entry name" value="Kunitz_BPTI"/>
</dbReference>
<dbReference type="InterPro" id="IPR036880">
    <property type="entry name" value="Kunitz_BPTI_sf"/>
</dbReference>
<evidence type="ECO:0000313" key="5">
    <source>
        <dbReference type="WBParaSite" id="nRc.2.0.1.t10771-RA"/>
    </source>
</evidence>
<reference evidence="5" key="1">
    <citation type="submission" date="2022-11" db="UniProtKB">
        <authorList>
            <consortium name="WormBaseParasite"/>
        </authorList>
    </citation>
    <scope>IDENTIFICATION</scope>
</reference>
<accession>A0A915IBZ4</accession>
<evidence type="ECO:0000313" key="4">
    <source>
        <dbReference type="Proteomes" id="UP000887565"/>
    </source>
</evidence>
<feature type="domain" description="BPTI/Kunitz inhibitor" evidence="3">
    <location>
        <begin position="1"/>
        <end position="38"/>
    </location>
</feature>
<dbReference type="PRINTS" id="PR00759">
    <property type="entry name" value="BASICPTASE"/>
</dbReference>